<keyword evidence="1 4" id="KW-0489">Methyltransferase</keyword>
<dbReference type="GO" id="GO:0032259">
    <property type="term" value="P:methylation"/>
    <property type="evidence" value="ECO:0007669"/>
    <property type="project" value="UniProtKB-KW"/>
</dbReference>
<dbReference type="Gene3D" id="1.10.150.290">
    <property type="entry name" value="S-adenosyl-L-methionine-dependent methyltransferases"/>
    <property type="match status" value="1"/>
</dbReference>
<sequence>MHRWDPETYEKSSSAQQTWAQELLSKISIRGDERILDIGCGDGKITAEISRLVPRGSVVGLDSSLEMLNFAQSRFPDELWPNLEFQHQDARDLPYHDQFDLILSFAALHWILDHRPVLAGIRRSLKSEGRVFMQFGGRGNAASVLDLAGEMIDEEKWYPYFEGFQFPYGFYGPEEYRAWLDESGLRAVRVELLHKDMVQKDKAGLASWIESTWLPYIQRVPVEMRSDFIHEVVDRYIQLHPLDENGDVHVGMVRLEVEARKSDSDNKLNRSD</sequence>
<evidence type="ECO:0000256" key="1">
    <source>
        <dbReference type="ARBA" id="ARBA00022603"/>
    </source>
</evidence>
<accession>A0A0W8F9Y7</accession>
<organism evidence="4">
    <name type="scientific">hydrocarbon metagenome</name>
    <dbReference type="NCBI Taxonomy" id="938273"/>
    <lineage>
        <taxon>unclassified sequences</taxon>
        <taxon>metagenomes</taxon>
        <taxon>ecological metagenomes</taxon>
    </lineage>
</organism>
<dbReference type="InterPro" id="IPR041698">
    <property type="entry name" value="Methyltransf_25"/>
</dbReference>
<gene>
    <name evidence="4" type="ORF">ASZ90_012679</name>
</gene>
<dbReference type="InterPro" id="IPR029063">
    <property type="entry name" value="SAM-dependent_MTases_sf"/>
</dbReference>
<dbReference type="EMBL" id="LNQE01001428">
    <property type="protein sequence ID" value="KUG17642.1"/>
    <property type="molecule type" value="Genomic_DNA"/>
</dbReference>
<keyword evidence="2 4" id="KW-0808">Transferase</keyword>
<dbReference type="Gene3D" id="3.40.50.150">
    <property type="entry name" value="Vaccinia Virus protein VP39"/>
    <property type="match status" value="1"/>
</dbReference>
<dbReference type="AlphaFoldDB" id="A0A0W8F9Y7"/>
<dbReference type="InterPro" id="IPR023149">
    <property type="entry name" value="Trans_acon_MeTrfase_C"/>
</dbReference>
<proteinExistence type="predicted"/>
<dbReference type="GO" id="GO:0030798">
    <property type="term" value="F:trans-aconitate 2-methyltransferase activity"/>
    <property type="evidence" value="ECO:0007669"/>
    <property type="project" value="UniProtKB-EC"/>
</dbReference>
<evidence type="ECO:0000256" key="2">
    <source>
        <dbReference type="ARBA" id="ARBA00022679"/>
    </source>
</evidence>
<dbReference type="Pfam" id="PF13649">
    <property type="entry name" value="Methyltransf_25"/>
    <property type="match status" value="1"/>
</dbReference>
<dbReference type="EC" id="2.1.1.144" evidence="4"/>
<dbReference type="CDD" id="cd02440">
    <property type="entry name" value="AdoMet_MTases"/>
    <property type="match status" value="1"/>
</dbReference>
<protein>
    <submittedName>
        <fullName evidence="4">Trans-aconitate 2-methyltransferase</fullName>
        <ecNumber evidence="4">2.1.1.144</ecNumber>
    </submittedName>
</protein>
<comment type="caution">
    <text evidence="4">The sequence shown here is derived from an EMBL/GenBank/DDBJ whole genome shotgun (WGS) entry which is preliminary data.</text>
</comment>
<dbReference type="PANTHER" id="PTHR43861">
    <property type="entry name" value="TRANS-ACONITATE 2-METHYLTRANSFERASE-RELATED"/>
    <property type="match status" value="1"/>
</dbReference>
<dbReference type="PANTHER" id="PTHR43861:SF1">
    <property type="entry name" value="TRANS-ACONITATE 2-METHYLTRANSFERASE"/>
    <property type="match status" value="1"/>
</dbReference>
<evidence type="ECO:0000259" key="3">
    <source>
        <dbReference type="Pfam" id="PF13649"/>
    </source>
</evidence>
<reference evidence="4" key="1">
    <citation type="journal article" date="2015" name="Proc. Natl. Acad. Sci. U.S.A.">
        <title>Networks of energetic and metabolic interactions define dynamics in microbial communities.</title>
        <authorList>
            <person name="Embree M."/>
            <person name="Liu J.K."/>
            <person name="Al-Bassam M.M."/>
            <person name="Zengler K."/>
        </authorList>
    </citation>
    <scope>NUCLEOTIDE SEQUENCE</scope>
</reference>
<feature type="domain" description="Methyltransferase" evidence="3">
    <location>
        <begin position="35"/>
        <end position="129"/>
    </location>
</feature>
<evidence type="ECO:0000313" key="4">
    <source>
        <dbReference type="EMBL" id="KUG17642.1"/>
    </source>
</evidence>
<name>A0A0W8F9Y7_9ZZZZ</name>
<dbReference type="SUPFAM" id="SSF53335">
    <property type="entry name" value="S-adenosyl-L-methionine-dependent methyltransferases"/>
    <property type="match status" value="1"/>
</dbReference>